<comment type="caution">
    <text evidence="1">The sequence shown here is derived from an EMBL/GenBank/DDBJ whole genome shotgun (WGS) entry which is preliminary data.</text>
</comment>
<dbReference type="Pfam" id="PF10604">
    <property type="entry name" value="Polyketide_cyc2"/>
    <property type="match status" value="1"/>
</dbReference>
<dbReference type="EMBL" id="JAERRI010000010">
    <property type="protein sequence ID" value="MBL1091752.1"/>
    <property type="molecule type" value="Genomic_DNA"/>
</dbReference>
<name>A0ABS1MVE9_9ACTN</name>
<dbReference type="PANTHER" id="PTHR39332:SF7">
    <property type="entry name" value="SRPBCC FAMILY PROTEIN"/>
    <property type="match status" value="1"/>
</dbReference>
<dbReference type="PANTHER" id="PTHR39332">
    <property type="entry name" value="BLL4707 PROTEIN"/>
    <property type="match status" value="1"/>
</dbReference>
<dbReference type="InterPro" id="IPR019587">
    <property type="entry name" value="Polyketide_cyclase/dehydratase"/>
</dbReference>
<dbReference type="RefSeq" id="WP_201806487.1">
    <property type="nucleotide sequence ID" value="NZ_JAERRI010000010.1"/>
</dbReference>
<organism evidence="1 2">
    <name type="scientific">Streptomyces siderophoricus</name>
    <dbReference type="NCBI Taxonomy" id="2802281"/>
    <lineage>
        <taxon>Bacteria</taxon>
        <taxon>Bacillati</taxon>
        <taxon>Actinomycetota</taxon>
        <taxon>Actinomycetes</taxon>
        <taxon>Kitasatosporales</taxon>
        <taxon>Streptomycetaceae</taxon>
        <taxon>Streptomyces</taxon>
    </lineage>
</organism>
<keyword evidence="2" id="KW-1185">Reference proteome</keyword>
<dbReference type="InterPro" id="IPR023393">
    <property type="entry name" value="START-like_dom_sf"/>
</dbReference>
<dbReference type="Proteomes" id="UP000629371">
    <property type="component" value="Unassembled WGS sequence"/>
</dbReference>
<proteinExistence type="predicted"/>
<dbReference type="Gene3D" id="3.30.530.20">
    <property type="match status" value="1"/>
</dbReference>
<reference evidence="1 2" key="1">
    <citation type="submission" date="2021-01" db="EMBL/GenBank/DDBJ databases">
        <title>WGS of actinomycetes isolated from Thailand.</title>
        <authorList>
            <person name="Thawai C."/>
        </authorList>
    </citation>
    <scope>NUCLEOTIDE SEQUENCE [LARGE SCALE GENOMIC DNA]</scope>
    <source>
        <strain evidence="1 2">CH9-7</strain>
    </source>
</reference>
<dbReference type="CDD" id="cd07821">
    <property type="entry name" value="PYR_PYL_RCAR_like"/>
    <property type="match status" value="1"/>
</dbReference>
<sequence length="159" mass="17513">MPKPPEPHMSRTHSLIRTIVVPRDPDSVWRTIGRFAGLTDWHPTVPPSVMEEGDDPETPGAVRGFVLDGVVVARERLLARDDSARAFRYTVFDTPLPITDYVATLTVVAHDEGAEVRWSAIYNGADETVPEVERLFGDVVYATGLAALRARFTTPTEAA</sequence>
<protein>
    <submittedName>
        <fullName evidence="1">SRPBCC family protein</fullName>
    </submittedName>
</protein>
<gene>
    <name evidence="1" type="ORF">JK360_20525</name>
</gene>
<evidence type="ECO:0000313" key="2">
    <source>
        <dbReference type="Proteomes" id="UP000629371"/>
    </source>
</evidence>
<accession>A0ABS1MVE9</accession>
<dbReference type="SUPFAM" id="SSF55961">
    <property type="entry name" value="Bet v1-like"/>
    <property type="match status" value="1"/>
</dbReference>
<evidence type="ECO:0000313" key="1">
    <source>
        <dbReference type="EMBL" id="MBL1091752.1"/>
    </source>
</evidence>